<organism evidence="2 3">
    <name type="scientific">Aeromonas veronii</name>
    <dbReference type="NCBI Taxonomy" id="654"/>
    <lineage>
        <taxon>Bacteria</taxon>
        <taxon>Pseudomonadati</taxon>
        <taxon>Pseudomonadota</taxon>
        <taxon>Gammaproteobacteria</taxon>
        <taxon>Aeromonadales</taxon>
        <taxon>Aeromonadaceae</taxon>
        <taxon>Aeromonas</taxon>
    </lineage>
</organism>
<accession>A0A2T4N491</accession>
<dbReference type="Proteomes" id="UP000241986">
    <property type="component" value="Unassembled WGS sequence"/>
</dbReference>
<name>A0A2T4N491_AERVE</name>
<dbReference type="EMBL" id="PZKL01000017">
    <property type="protein sequence ID" value="PTH81617.1"/>
    <property type="molecule type" value="Genomic_DNA"/>
</dbReference>
<evidence type="ECO:0000313" key="2">
    <source>
        <dbReference type="EMBL" id="PTH81617.1"/>
    </source>
</evidence>
<comment type="caution">
    <text evidence="2">The sequence shown here is derived from an EMBL/GenBank/DDBJ whole genome shotgun (WGS) entry which is preliminary data.</text>
</comment>
<evidence type="ECO:0000259" key="1">
    <source>
        <dbReference type="Pfam" id="PF05144"/>
    </source>
</evidence>
<dbReference type="Pfam" id="PF05144">
    <property type="entry name" value="Phage_CRI"/>
    <property type="match status" value="1"/>
</dbReference>
<evidence type="ECO:0000313" key="3">
    <source>
        <dbReference type="Proteomes" id="UP000241986"/>
    </source>
</evidence>
<feature type="domain" description="Replication-associated protein G2P N-terminal" evidence="1">
    <location>
        <begin position="70"/>
        <end position="299"/>
    </location>
</feature>
<proteinExistence type="predicted"/>
<dbReference type="GO" id="GO:0006260">
    <property type="term" value="P:DNA replication"/>
    <property type="evidence" value="ECO:0007669"/>
    <property type="project" value="InterPro"/>
</dbReference>
<reference evidence="2 3" key="1">
    <citation type="submission" date="2018-03" db="EMBL/GenBank/DDBJ databases">
        <title>Aeromonas veronii whole genome sequencing and analysis.</title>
        <authorList>
            <person name="Xie H."/>
            <person name="Liu T."/>
            <person name="Wang K."/>
        </authorList>
    </citation>
    <scope>NUCLEOTIDE SEQUENCE [LARGE SCALE GENOMIC DNA]</scope>
    <source>
        <strain evidence="2 3">XH.VA.1</strain>
    </source>
</reference>
<dbReference type="AlphaFoldDB" id="A0A2T4N491"/>
<dbReference type="InterPro" id="IPR022686">
    <property type="entry name" value="G2P_N"/>
</dbReference>
<protein>
    <recommendedName>
        <fullName evidence="1">Replication-associated protein G2P N-terminal domain-containing protein</fullName>
    </recommendedName>
</protein>
<gene>
    <name evidence="2" type="ORF">DAA48_07225</name>
</gene>
<dbReference type="NCBIfam" id="TIGR01629">
    <property type="entry name" value="rep_II_X"/>
    <property type="match status" value="1"/>
</dbReference>
<dbReference type="InterPro" id="IPR006516">
    <property type="entry name" value="G2P"/>
</dbReference>
<sequence>MGGVAAGASSVSRKSSRSLVFCDFLKIGIPIIPGVYTQGGQSCYDGQSGGLRDRLWVLDFARFAALTGISLRARSVMFSDAGQPIFSELIHAFESLPSSHSGIAMVIRQACPQSGLPARVEFQCSPATLVHIQNVISHIHTLEDAAWIILSSSAMALPDVWPYLDVENALVLRVDVTDSLLCDTPTQAMQVFQRMGHVSVQQRRVFTGDTADASVARLSGYDTTRYWGATSELHKEAAYLKGPQLLKKQAEAERSVRKNPTSLVAAESLRVLSDPRLHELAGRMVRLEGRWLKRGLVEHFTRLGLTTDDTPWDGRLTSLIALERAYNDNPESEHPNLISALWDYSWRPLLSALDGAADMDLNDYDAVKEKIFTAHEPRAARPLLQFFRALHQQGWSELRESGEYTRATFNRRVAALRELGFSRAQLQQLDGSTESRIDAGVVIPMQRVLQVGRLTELPKWFTPVDVETWTPFDPSVRRAVGAVVGPVPLPVQQLRTTPTPVELPNDEEIAAFFAPVEPEGVPPTPDLPRFDRRCQLMATDAVFAPAARHAEPSQLGLDFSGPDHSAIRPYDPEAPFALAIGRVRAAQVGEALASGTSRTLVDGTEFVPPVAKILPLPLRDSAYAQHRS</sequence>